<dbReference type="Pfam" id="PF07983">
    <property type="entry name" value="X8"/>
    <property type="match status" value="1"/>
</dbReference>
<evidence type="ECO:0000256" key="2">
    <source>
        <dbReference type="ARBA" id="ARBA00022475"/>
    </source>
</evidence>
<dbReference type="GO" id="GO:0005886">
    <property type="term" value="C:plasma membrane"/>
    <property type="evidence" value="ECO:0007669"/>
    <property type="project" value="UniProtKB-SubCell"/>
</dbReference>
<feature type="region of interest" description="Disordered" evidence="9">
    <location>
        <begin position="104"/>
        <end position="148"/>
    </location>
</feature>
<comment type="subcellular location">
    <subcellularLocation>
        <location evidence="1">Cell membrane</location>
        <topology evidence="1">Lipid-anchor</topology>
        <topology evidence="1">GPI-anchor</topology>
    </subcellularLocation>
</comment>
<reference evidence="13 14" key="1">
    <citation type="submission" date="2024-06" db="EMBL/GenBank/DDBJ databases">
        <title>A chromosome level genome sequence of Diviner's sage (Salvia divinorum).</title>
        <authorList>
            <person name="Ford S.A."/>
            <person name="Ro D.-K."/>
            <person name="Ness R.W."/>
            <person name="Phillips M.A."/>
        </authorList>
    </citation>
    <scope>NUCLEOTIDE SEQUENCE [LARGE SCALE GENOMIC DNA]</scope>
    <source>
        <strain evidence="13">SAF-2024a</strain>
        <tissue evidence="13">Leaf</tissue>
    </source>
</reference>
<dbReference type="PANTHER" id="PTHR31044:SF25">
    <property type="entry name" value="PLASMODESMATA CALLOSE-BINDING PROTEIN 3"/>
    <property type="match status" value="1"/>
</dbReference>
<dbReference type="PANTHER" id="PTHR31044">
    <property type="entry name" value="BETA-1,3 GLUCANASE"/>
    <property type="match status" value="1"/>
</dbReference>
<dbReference type="Proteomes" id="UP001567538">
    <property type="component" value="Unassembled WGS sequence"/>
</dbReference>
<protein>
    <submittedName>
        <fullName evidence="13">PLASMODESMATA CALLOSE-BINDING PROTEIN 1</fullName>
    </submittedName>
</protein>
<evidence type="ECO:0000313" key="13">
    <source>
        <dbReference type="EMBL" id="KAL1531719.1"/>
    </source>
</evidence>
<evidence type="ECO:0000256" key="6">
    <source>
        <dbReference type="ARBA" id="ARBA00023157"/>
    </source>
</evidence>
<keyword evidence="7" id="KW-0325">Glycoprotein</keyword>
<keyword evidence="8" id="KW-0449">Lipoprotein</keyword>
<dbReference type="Gene3D" id="1.20.58.1040">
    <property type="match status" value="1"/>
</dbReference>
<keyword evidence="14" id="KW-1185">Reference proteome</keyword>
<proteinExistence type="predicted"/>
<feature type="chain" id="PRO_5044863058" evidence="11">
    <location>
        <begin position="20"/>
        <end position="180"/>
    </location>
</feature>
<evidence type="ECO:0000256" key="7">
    <source>
        <dbReference type="ARBA" id="ARBA00023180"/>
    </source>
</evidence>
<evidence type="ECO:0000313" key="14">
    <source>
        <dbReference type="Proteomes" id="UP001567538"/>
    </source>
</evidence>
<name>A0ABD1FIR3_SALDI</name>
<organism evidence="13 14">
    <name type="scientific">Salvia divinorum</name>
    <name type="common">Maria pastora</name>
    <name type="synonym">Diviner's sage</name>
    <dbReference type="NCBI Taxonomy" id="28513"/>
    <lineage>
        <taxon>Eukaryota</taxon>
        <taxon>Viridiplantae</taxon>
        <taxon>Streptophyta</taxon>
        <taxon>Embryophyta</taxon>
        <taxon>Tracheophyta</taxon>
        <taxon>Spermatophyta</taxon>
        <taxon>Magnoliopsida</taxon>
        <taxon>eudicotyledons</taxon>
        <taxon>Gunneridae</taxon>
        <taxon>Pentapetalae</taxon>
        <taxon>asterids</taxon>
        <taxon>lamiids</taxon>
        <taxon>Lamiales</taxon>
        <taxon>Lamiaceae</taxon>
        <taxon>Nepetoideae</taxon>
        <taxon>Mentheae</taxon>
        <taxon>Salviinae</taxon>
        <taxon>Salvia</taxon>
        <taxon>Salvia subgen. Calosphace</taxon>
    </lineage>
</organism>
<keyword evidence="6" id="KW-1015">Disulfide bond</keyword>
<evidence type="ECO:0000256" key="3">
    <source>
        <dbReference type="ARBA" id="ARBA00022622"/>
    </source>
</evidence>
<feature type="compositionally biased region" description="Low complexity" evidence="9">
    <location>
        <begin position="105"/>
        <end position="128"/>
    </location>
</feature>
<dbReference type="EMBL" id="JBEAFC010000014">
    <property type="protein sequence ID" value="KAL1531719.1"/>
    <property type="molecule type" value="Genomic_DNA"/>
</dbReference>
<feature type="signal peptide" evidence="11">
    <location>
        <begin position="1"/>
        <end position="19"/>
    </location>
</feature>
<dbReference type="AlphaFoldDB" id="A0ABD1FIR3"/>
<sequence length="180" mass="18283">MAAFLLTALLLSVAGHSSAMWCVCKDGLSDQVLQKALDYACGAGADCNPIHQNEPCFQPNTVRAHCSYAANSYFQKNRQQSTACDFAGAASAVSSDPSISGCSYPATASASTPTTTTPVSGTTGNSPGMTNPNTGVLGNPGVGPSGMNTNTDMSDAGIGLSCAVFSCFSAVLAFSALVFW</sequence>
<evidence type="ECO:0000256" key="11">
    <source>
        <dbReference type="SAM" id="SignalP"/>
    </source>
</evidence>
<keyword evidence="2" id="KW-1003">Cell membrane</keyword>
<keyword evidence="5 10" id="KW-0472">Membrane</keyword>
<evidence type="ECO:0000256" key="10">
    <source>
        <dbReference type="SAM" id="Phobius"/>
    </source>
</evidence>
<feature type="transmembrane region" description="Helical" evidence="10">
    <location>
        <begin position="158"/>
        <end position="179"/>
    </location>
</feature>
<dbReference type="GO" id="GO:0009506">
    <property type="term" value="C:plasmodesma"/>
    <property type="evidence" value="ECO:0007669"/>
    <property type="project" value="UniProtKB-ARBA"/>
</dbReference>
<keyword evidence="10" id="KW-1133">Transmembrane helix</keyword>
<evidence type="ECO:0000256" key="8">
    <source>
        <dbReference type="ARBA" id="ARBA00023288"/>
    </source>
</evidence>
<evidence type="ECO:0000259" key="12">
    <source>
        <dbReference type="SMART" id="SM00768"/>
    </source>
</evidence>
<keyword evidence="3" id="KW-0336">GPI-anchor</keyword>
<dbReference type="SMART" id="SM00768">
    <property type="entry name" value="X8"/>
    <property type="match status" value="1"/>
</dbReference>
<gene>
    <name evidence="13" type="primary">PDCB1</name>
    <name evidence="13" type="ORF">AAHA92_31826</name>
</gene>
<evidence type="ECO:0000256" key="9">
    <source>
        <dbReference type="SAM" id="MobiDB-lite"/>
    </source>
</evidence>
<accession>A0ABD1FIR3</accession>
<feature type="domain" description="X8" evidence="12">
    <location>
        <begin position="20"/>
        <end position="104"/>
    </location>
</feature>
<evidence type="ECO:0000256" key="5">
    <source>
        <dbReference type="ARBA" id="ARBA00023136"/>
    </source>
</evidence>
<dbReference type="FunFam" id="1.20.58.1040:FF:000001">
    <property type="entry name" value="Glucan endo-1,3-beta-glucosidase 4"/>
    <property type="match status" value="1"/>
</dbReference>
<keyword evidence="4 11" id="KW-0732">Signal</keyword>
<comment type="caution">
    <text evidence="13">The sequence shown here is derived from an EMBL/GenBank/DDBJ whole genome shotgun (WGS) entry which is preliminary data.</text>
</comment>
<evidence type="ECO:0000256" key="1">
    <source>
        <dbReference type="ARBA" id="ARBA00004609"/>
    </source>
</evidence>
<evidence type="ECO:0000256" key="4">
    <source>
        <dbReference type="ARBA" id="ARBA00022729"/>
    </source>
</evidence>
<keyword evidence="10" id="KW-0812">Transmembrane</keyword>
<dbReference type="InterPro" id="IPR012946">
    <property type="entry name" value="X8"/>
</dbReference>
<dbReference type="InterPro" id="IPR044788">
    <property type="entry name" value="X8_dom_prot"/>
</dbReference>
<dbReference type="GO" id="GO:0098552">
    <property type="term" value="C:side of membrane"/>
    <property type="evidence" value="ECO:0007669"/>
    <property type="project" value="UniProtKB-KW"/>
</dbReference>